<dbReference type="InterPro" id="IPR010497">
    <property type="entry name" value="Epoxide_hydro_N"/>
</dbReference>
<name>A0A4R0JEW5_9ACTN</name>
<dbReference type="InterPro" id="IPR016292">
    <property type="entry name" value="Epoxide_hydrolase"/>
</dbReference>
<dbReference type="EMBL" id="SJKD01000010">
    <property type="protein sequence ID" value="TCC44114.1"/>
    <property type="molecule type" value="Genomic_DNA"/>
</dbReference>
<keyword evidence="3 5" id="KW-0378">Hydrolase</keyword>
<dbReference type="SUPFAM" id="SSF53474">
    <property type="entry name" value="alpha/beta-Hydrolases"/>
    <property type="match status" value="1"/>
</dbReference>
<proteinExistence type="inferred from homology"/>
<dbReference type="Proteomes" id="UP000293342">
    <property type="component" value="Unassembled WGS sequence"/>
</dbReference>
<dbReference type="AlphaFoldDB" id="A0A4R0JEW5"/>
<accession>A0A4R0JEW5</accession>
<evidence type="ECO:0000256" key="2">
    <source>
        <dbReference type="ARBA" id="ARBA00022797"/>
    </source>
</evidence>
<gene>
    <name evidence="5" type="ORF">E0H75_35170</name>
</gene>
<comment type="similarity">
    <text evidence="1">Belongs to the peptidase S33 family.</text>
</comment>
<dbReference type="RefSeq" id="WP_131518036.1">
    <property type="nucleotide sequence ID" value="NZ_SJKD01000010.1"/>
</dbReference>
<keyword evidence="2" id="KW-0058">Aromatic hydrocarbons catabolism</keyword>
<dbReference type="PANTHER" id="PTHR21661:SF35">
    <property type="entry name" value="EPOXIDE HYDROLASE"/>
    <property type="match status" value="1"/>
</dbReference>
<dbReference type="PRINTS" id="PR00412">
    <property type="entry name" value="EPOXHYDRLASE"/>
</dbReference>
<reference evidence="5 6" key="1">
    <citation type="submission" date="2019-02" db="EMBL/GenBank/DDBJ databases">
        <title>Kribbella capetownensis sp. nov. and Kribbella speibonae sp. nov., isolated from soil.</title>
        <authorList>
            <person name="Curtis S.M."/>
            <person name="Norton I."/>
            <person name="Everest G.J."/>
            <person name="Meyers P.R."/>
        </authorList>
    </citation>
    <scope>NUCLEOTIDE SEQUENCE [LARGE SCALE GENOMIC DNA]</scope>
    <source>
        <strain evidence="5 6">YM53</strain>
    </source>
</reference>
<dbReference type="Pfam" id="PF06441">
    <property type="entry name" value="EHN"/>
    <property type="match status" value="1"/>
</dbReference>
<comment type="caution">
    <text evidence="5">The sequence shown here is derived from an EMBL/GenBank/DDBJ whole genome shotgun (WGS) entry which is preliminary data.</text>
</comment>
<evidence type="ECO:0000256" key="1">
    <source>
        <dbReference type="ARBA" id="ARBA00010088"/>
    </source>
</evidence>
<dbReference type="PIRSF" id="PIRSF001112">
    <property type="entry name" value="Epoxide_hydrolase"/>
    <property type="match status" value="1"/>
</dbReference>
<dbReference type="OrthoDB" id="4654311at2"/>
<dbReference type="InterPro" id="IPR000639">
    <property type="entry name" value="Epox_hydrolase-like"/>
</dbReference>
<dbReference type="InterPro" id="IPR029058">
    <property type="entry name" value="AB_hydrolase_fold"/>
</dbReference>
<evidence type="ECO:0000259" key="4">
    <source>
        <dbReference type="Pfam" id="PF06441"/>
    </source>
</evidence>
<organism evidence="5 6">
    <name type="scientific">Kribbella capetownensis</name>
    <dbReference type="NCBI Taxonomy" id="1572659"/>
    <lineage>
        <taxon>Bacteria</taxon>
        <taxon>Bacillati</taxon>
        <taxon>Actinomycetota</taxon>
        <taxon>Actinomycetes</taxon>
        <taxon>Propionibacteriales</taxon>
        <taxon>Kribbellaceae</taxon>
        <taxon>Kribbella</taxon>
    </lineage>
</organism>
<evidence type="ECO:0000313" key="5">
    <source>
        <dbReference type="EMBL" id="TCC44114.1"/>
    </source>
</evidence>
<feature type="domain" description="Epoxide hydrolase N-terminal" evidence="4">
    <location>
        <begin position="7"/>
        <end position="112"/>
    </location>
</feature>
<dbReference type="Gene3D" id="3.40.50.1820">
    <property type="entry name" value="alpha/beta hydrolase"/>
    <property type="match status" value="1"/>
</dbReference>
<sequence length="376" mass="41774">MTTNESIRPFTVDIAQADLDDLLARLARTRLPEPAPGDNWDLGTPNHYLREMVDHWQQGFDWREQEARMNEFPHDLTEIDGQTVHFIHVPSKVEGATPLLLLHTYPGSFVDFLDMIGPLTDPVAYGGSADDAFSVVVPSMPGFGFSTPLVDRGWTMARVARTYDTLMRRLGYSSYGAHGSDGGAMVSRELGVLNPEGFLGLHVLQLFSFPSGDPAEFEKFTPEDYAALEHLKWFQSVGGYNAINATRPQTVAVGISDSPVGQLAWNELFNNFGDGTSLVSRDQILTEVSLYWFTNTSAAAGRYHYEEAHAGIEPQLNHAPTGVAVFADDFKTIRPLADRDNTNIVHWSNFDKGGHFATLECPDDVTDDLRTFFRNL</sequence>
<keyword evidence="6" id="KW-1185">Reference proteome</keyword>
<dbReference type="PANTHER" id="PTHR21661">
    <property type="entry name" value="EPOXIDE HYDROLASE 1-RELATED"/>
    <property type="match status" value="1"/>
</dbReference>
<evidence type="ECO:0000313" key="6">
    <source>
        <dbReference type="Proteomes" id="UP000293342"/>
    </source>
</evidence>
<protein>
    <submittedName>
        <fullName evidence="5">Epoxide hydrolase</fullName>
    </submittedName>
</protein>
<dbReference type="GO" id="GO:0004301">
    <property type="term" value="F:epoxide hydrolase activity"/>
    <property type="evidence" value="ECO:0007669"/>
    <property type="project" value="TreeGrafter"/>
</dbReference>
<evidence type="ECO:0000256" key="3">
    <source>
        <dbReference type="ARBA" id="ARBA00022801"/>
    </source>
</evidence>
<dbReference type="GO" id="GO:0097176">
    <property type="term" value="P:epoxide metabolic process"/>
    <property type="evidence" value="ECO:0007669"/>
    <property type="project" value="TreeGrafter"/>
</dbReference>